<keyword evidence="1" id="KW-0732">Signal</keyword>
<keyword evidence="3" id="KW-1185">Reference proteome</keyword>
<name>A0A7J8KAL5_ROUAE</name>
<evidence type="ECO:0000313" key="2">
    <source>
        <dbReference type="EMBL" id="KAF6505923.1"/>
    </source>
</evidence>
<evidence type="ECO:0000313" key="3">
    <source>
        <dbReference type="Proteomes" id="UP000593571"/>
    </source>
</evidence>
<evidence type="ECO:0008006" key="4">
    <source>
        <dbReference type="Google" id="ProtNLM"/>
    </source>
</evidence>
<feature type="chain" id="PRO_5029600174" description="Secreted protein" evidence="1">
    <location>
        <begin position="18"/>
        <end position="139"/>
    </location>
</feature>
<accession>A0A7J8KAL5</accession>
<evidence type="ECO:0000256" key="1">
    <source>
        <dbReference type="SAM" id="SignalP"/>
    </source>
</evidence>
<protein>
    <recommendedName>
        <fullName evidence="4">Secreted protein</fullName>
    </recommendedName>
</protein>
<comment type="caution">
    <text evidence="2">The sequence shown here is derived from an EMBL/GenBank/DDBJ whole genome shotgun (WGS) entry which is preliminary data.</text>
</comment>
<sequence length="139" mass="15859">MILRSYIVTILIPVLQTENWSAEKLQRQRVTCKYRGITHAHTHTLTDAHPGTCGYTVTGTSGAFFQRKPRAMDTQTDTNILIPAYRKPKCKDHSENSDSRVHTQAIWLRSLLHCTVKNENPLSLLSPSLCQHFCVRLDQ</sequence>
<gene>
    <name evidence="2" type="ORF">HJG63_007806</name>
</gene>
<proteinExistence type="predicted"/>
<dbReference type="AlphaFoldDB" id="A0A7J8KAL5"/>
<organism evidence="2 3">
    <name type="scientific">Rousettus aegyptiacus</name>
    <name type="common">Egyptian fruit bat</name>
    <name type="synonym">Pteropus aegyptiacus</name>
    <dbReference type="NCBI Taxonomy" id="9407"/>
    <lineage>
        <taxon>Eukaryota</taxon>
        <taxon>Metazoa</taxon>
        <taxon>Chordata</taxon>
        <taxon>Craniata</taxon>
        <taxon>Vertebrata</taxon>
        <taxon>Euteleostomi</taxon>
        <taxon>Mammalia</taxon>
        <taxon>Eutheria</taxon>
        <taxon>Laurasiatheria</taxon>
        <taxon>Chiroptera</taxon>
        <taxon>Yinpterochiroptera</taxon>
        <taxon>Pteropodoidea</taxon>
        <taxon>Pteropodidae</taxon>
        <taxon>Rousettinae</taxon>
        <taxon>Rousettus</taxon>
    </lineage>
</organism>
<dbReference type="Proteomes" id="UP000593571">
    <property type="component" value="Unassembled WGS sequence"/>
</dbReference>
<reference evidence="2 3" key="1">
    <citation type="journal article" date="2020" name="Nature">
        <title>Six reference-quality genomes reveal evolution of bat adaptations.</title>
        <authorList>
            <person name="Jebb D."/>
            <person name="Huang Z."/>
            <person name="Pippel M."/>
            <person name="Hughes G.M."/>
            <person name="Lavrichenko K."/>
            <person name="Devanna P."/>
            <person name="Winkler S."/>
            <person name="Jermiin L.S."/>
            <person name="Skirmuntt E.C."/>
            <person name="Katzourakis A."/>
            <person name="Burkitt-Gray L."/>
            <person name="Ray D.A."/>
            <person name="Sullivan K.A.M."/>
            <person name="Roscito J.G."/>
            <person name="Kirilenko B.M."/>
            <person name="Davalos L.M."/>
            <person name="Corthals A.P."/>
            <person name="Power M.L."/>
            <person name="Jones G."/>
            <person name="Ransome R.D."/>
            <person name="Dechmann D.K.N."/>
            <person name="Locatelli A.G."/>
            <person name="Puechmaille S.J."/>
            <person name="Fedrigo O."/>
            <person name="Jarvis E.D."/>
            <person name="Hiller M."/>
            <person name="Vernes S.C."/>
            <person name="Myers E.W."/>
            <person name="Teeling E.C."/>
        </authorList>
    </citation>
    <scope>NUCLEOTIDE SEQUENCE [LARGE SCALE GENOMIC DNA]</scope>
    <source>
        <strain evidence="2">MRouAeg1</strain>
        <tissue evidence="2">Muscle</tissue>
    </source>
</reference>
<dbReference type="EMBL" id="JACASE010000001">
    <property type="protein sequence ID" value="KAF6505923.1"/>
    <property type="molecule type" value="Genomic_DNA"/>
</dbReference>
<feature type="signal peptide" evidence="1">
    <location>
        <begin position="1"/>
        <end position="17"/>
    </location>
</feature>